<dbReference type="EMBL" id="SJZJ01000001">
    <property type="protein sequence ID" value="TCJ31200.1"/>
    <property type="molecule type" value="Genomic_DNA"/>
</dbReference>
<gene>
    <name evidence="3" type="ORF">EPD65_01110</name>
</gene>
<dbReference type="AlphaFoldDB" id="A0A4R1CIN7"/>
<dbReference type="OrthoDB" id="3785182at2"/>
<dbReference type="Gene3D" id="3.30.870.10">
    <property type="entry name" value="Endonuclease Chain A"/>
    <property type="match status" value="1"/>
</dbReference>
<evidence type="ECO:0000313" key="4">
    <source>
        <dbReference type="Proteomes" id="UP000295453"/>
    </source>
</evidence>
<feature type="domain" description="Phospholipase D-like" evidence="2">
    <location>
        <begin position="75"/>
        <end position="190"/>
    </location>
</feature>
<protein>
    <recommendedName>
        <fullName evidence="2">Phospholipase D-like domain-containing protein</fullName>
    </recommendedName>
</protein>
<proteinExistence type="predicted"/>
<dbReference type="Proteomes" id="UP000295453">
    <property type="component" value="Unassembled WGS sequence"/>
</dbReference>
<feature type="signal peptide" evidence="1">
    <location>
        <begin position="1"/>
        <end position="19"/>
    </location>
</feature>
<evidence type="ECO:0000259" key="2">
    <source>
        <dbReference type="Pfam" id="PF13091"/>
    </source>
</evidence>
<sequence length="397" mass="43039">MKRLWIATALALLAPIVLAAATQEVRDERGPDLAVSPVAAPVAASPTVRLLHNDPTTDPHAISTAIADDIDGVPAGERIDIATYWLESRSIADALVRAHQRGAVVHLRVDSSSRSRTPEAHDVAVELARTPGDGSWLHRDKHFGGADEGILHEKTFRFSRTGADRDVVITGSWNAADSSDLHTYAAMWRVAGHPDVYDAFATAEADHRARMRGPHPARWFHGSGWAAYFLPLSHHAVPANAAIDPVMKILRAVPAAPTTQVRIAMYSMWDTRAAWISAELARISRGGGHIVMVAGPTVDAATRATLRSAGGRVVNGCFPDGTFVHSKDMALRYVDHGRTVRWTWVGSDNWTSRGMTSDQAVLGLEGIAPQRQFMTAYAPLARRTDGLDGKTCEPRDD</sequence>
<reference evidence="3 4" key="1">
    <citation type="submission" date="2019-03" db="EMBL/GenBank/DDBJ databases">
        <authorList>
            <person name="Kim M.K.M."/>
        </authorList>
    </citation>
    <scope>NUCLEOTIDE SEQUENCE [LARGE SCALE GENOMIC DNA]</scope>
    <source>
        <strain evidence="3 4">18JY15-6</strain>
    </source>
</reference>
<organism evidence="3 4">
    <name type="scientific">Nocardioides jejuensis</name>
    <dbReference type="NCBI Taxonomy" id="2502782"/>
    <lineage>
        <taxon>Bacteria</taxon>
        <taxon>Bacillati</taxon>
        <taxon>Actinomycetota</taxon>
        <taxon>Actinomycetes</taxon>
        <taxon>Propionibacteriales</taxon>
        <taxon>Nocardioidaceae</taxon>
        <taxon>Nocardioides</taxon>
    </lineage>
</organism>
<evidence type="ECO:0000256" key="1">
    <source>
        <dbReference type="SAM" id="SignalP"/>
    </source>
</evidence>
<accession>A0A4R1CIN7</accession>
<name>A0A4R1CIN7_9ACTN</name>
<evidence type="ECO:0000313" key="3">
    <source>
        <dbReference type="EMBL" id="TCJ31200.1"/>
    </source>
</evidence>
<dbReference type="SUPFAM" id="SSF56024">
    <property type="entry name" value="Phospholipase D/nuclease"/>
    <property type="match status" value="2"/>
</dbReference>
<keyword evidence="4" id="KW-1185">Reference proteome</keyword>
<dbReference type="RefSeq" id="WP_131581088.1">
    <property type="nucleotide sequence ID" value="NZ_SJZJ01000001.1"/>
</dbReference>
<comment type="caution">
    <text evidence="3">The sequence shown here is derived from an EMBL/GenBank/DDBJ whole genome shotgun (WGS) entry which is preliminary data.</text>
</comment>
<feature type="chain" id="PRO_5039245951" description="Phospholipase D-like domain-containing protein" evidence="1">
    <location>
        <begin position="20"/>
        <end position="397"/>
    </location>
</feature>
<dbReference type="InterPro" id="IPR025202">
    <property type="entry name" value="PLD-like_dom"/>
</dbReference>
<dbReference type="Pfam" id="PF13091">
    <property type="entry name" value="PLDc_2"/>
    <property type="match status" value="1"/>
</dbReference>
<keyword evidence="1" id="KW-0732">Signal</keyword>